<dbReference type="PANTHER" id="PTHR43692:SF1">
    <property type="entry name" value="UDP-N-ACETYLMURAMOYLALANINE--D-GLUTAMATE LIGASE"/>
    <property type="match status" value="1"/>
</dbReference>
<keyword evidence="3" id="KW-0547">Nucleotide-binding</keyword>
<dbReference type="PANTHER" id="PTHR43692">
    <property type="entry name" value="UDP-N-ACETYLMURAMOYLALANINE--D-GLUTAMATE LIGASE"/>
    <property type="match status" value="1"/>
</dbReference>
<dbReference type="AlphaFoldDB" id="A0A644W1Z2"/>
<protein>
    <submittedName>
        <fullName evidence="6">UDP-N-acetylmuramoylalanine--D-glutamate ligase</fullName>
        <ecNumber evidence="6">6.3.2.9</ecNumber>
    </submittedName>
</protein>
<evidence type="ECO:0000256" key="3">
    <source>
        <dbReference type="ARBA" id="ARBA00022741"/>
    </source>
</evidence>
<evidence type="ECO:0000256" key="4">
    <source>
        <dbReference type="ARBA" id="ARBA00022840"/>
    </source>
</evidence>
<dbReference type="InterPro" id="IPR036615">
    <property type="entry name" value="Mur_ligase_C_dom_sf"/>
</dbReference>
<dbReference type="GO" id="GO:0008764">
    <property type="term" value="F:UDP-N-acetylmuramoylalanine-D-glutamate ligase activity"/>
    <property type="evidence" value="ECO:0007669"/>
    <property type="project" value="UniProtKB-EC"/>
</dbReference>
<evidence type="ECO:0000256" key="1">
    <source>
        <dbReference type="ARBA" id="ARBA00022490"/>
    </source>
</evidence>
<evidence type="ECO:0000259" key="5">
    <source>
        <dbReference type="Pfam" id="PF02875"/>
    </source>
</evidence>
<dbReference type="Pfam" id="PF02875">
    <property type="entry name" value="Mur_ligase_C"/>
    <property type="match status" value="1"/>
</dbReference>
<organism evidence="6">
    <name type="scientific">bioreactor metagenome</name>
    <dbReference type="NCBI Taxonomy" id="1076179"/>
    <lineage>
        <taxon>unclassified sequences</taxon>
        <taxon>metagenomes</taxon>
        <taxon>ecological metagenomes</taxon>
    </lineage>
</organism>
<sequence length="182" mass="20550">MKIETLALQGKRDLYNTMAASVAATMFEFRKETLKKSFQTFQKTEHRLEFVVKVHGISFWNDSKATNVNSTWYALESMKTPIIWIAGGTDKGNEYDCLFPLVKEKVKALICLGSDNSKLIETFSPYVEVIADTNSMEDAVNAAYQLGNPGDVVLLSPACASFDLFENYEDRGHRFKNAIREL</sequence>
<accession>A0A644W1Z2</accession>
<dbReference type="InterPro" id="IPR004101">
    <property type="entry name" value="Mur_ligase_C"/>
</dbReference>
<dbReference type="Gene3D" id="3.90.190.20">
    <property type="entry name" value="Mur ligase, C-terminal domain"/>
    <property type="match status" value="1"/>
</dbReference>
<keyword evidence="4" id="KW-0067">ATP-binding</keyword>
<keyword evidence="1" id="KW-0963">Cytoplasm</keyword>
<comment type="caution">
    <text evidence="6">The sequence shown here is derived from an EMBL/GenBank/DDBJ whole genome shotgun (WGS) entry which is preliminary data.</text>
</comment>
<dbReference type="EC" id="6.3.2.9" evidence="6"/>
<keyword evidence="2 6" id="KW-0436">Ligase</keyword>
<gene>
    <name evidence="6" type="primary">murD_18</name>
    <name evidence="6" type="ORF">SDC9_43800</name>
</gene>
<evidence type="ECO:0000256" key="2">
    <source>
        <dbReference type="ARBA" id="ARBA00022598"/>
    </source>
</evidence>
<dbReference type="EMBL" id="VSSQ01000565">
    <property type="protein sequence ID" value="MPL97608.1"/>
    <property type="molecule type" value="Genomic_DNA"/>
</dbReference>
<reference evidence="6" key="1">
    <citation type="submission" date="2019-08" db="EMBL/GenBank/DDBJ databases">
        <authorList>
            <person name="Kucharzyk K."/>
            <person name="Murdoch R.W."/>
            <person name="Higgins S."/>
            <person name="Loffler F."/>
        </authorList>
    </citation>
    <scope>NUCLEOTIDE SEQUENCE</scope>
</reference>
<dbReference type="GO" id="GO:0005737">
    <property type="term" value="C:cytoplasm"/>
    <property type="evidence" value="ECO:0007669"/>
    <property type="project" value="InterPro"/>
</dbReference>
<dbReference type="GO" id="GO:0008360">
    <property type="term" value="P:regulation of cell shape"/>
    <property type="evidence" value="ECO:0007669"/>
    <property type="project" value="InterPro"/>
</dbReference>
<name>A0A644W1Z2_9ZZZZ</name>
<feature type="domain" description="Mur ligase C-terminal" evidence="5">
    <location>
        <begin position="46"/>
        <end position="159"/>
    </location>
</feature>
<dbReference type="GO" id="GO:0005524">
    <property type="term" value="F:ATP binding"/>
    <property type="evidence" value="ECO:0007669"/>
    <property type="project" value="UniProtKB-KW"/>
</dbReference>
<proteinExistence type="predicted"/>
<evidence type="ECO:0000313" key="6">
    <source>
        <dbReference type="EMBL" id="MPL97608.1"/>
    </source>
</evidence>
<dbReference type="GO" id="GO:0051301">
    <property type="term" value="P:cell division"/>
    <property type="evidence" value="ECO:0007669"/>
    <property type="project" value="InterPro"/>
</dbReference>
<dbReference type="InterPro" id="IPR005762">
    <property type="entry name" value="MurD"/>
</dbReference>
<dbReference type="SUPFAM" id="SSF53244">
    <property type="entry name" value="MurD-like peptide ligases, peptide-binding domain"/>
    <property type="match status" value="1"/>
</dbReference>